<protein>
    <submittedName>
        <fullName evidence="1">Uncharacterized protein</fullName>
    </submittedName>
</protein>
<name>A0A385ED83_9CAUD</name>
<dbReference type="EMBL" id="MH588547">
    <property type="protein sequence ID" value="AXQ69733.1"/>
    <property type="molecule type" value="Genomic_DNA"/>
</dbReference>
<keyword evidence="2" id="KW-1185">Reference proteome</keyword>
<organism evidence="1 2">
    <name type="scientific">Caulobacter phage CcrSC</name>
    <dbReference type="NCBI Taxonomy" id="2283272"/>
    <lineage>
        <taxon>Viruses</taxon>
        <taxon>Duplodnaviria</taxon>
        <taxon>Heunggongvirae</taxon>
        <taxon>Uroviricota</taxon>
        <taxon>Caudoviricetes</taxon>
        <taxon>Jeanschmidtviridae</taxon>
        <taxon>Bertelyvirus</taxon>
        <taxon>Bertelyvirus SC</taxon>
    </lineage>
</organism>
<evidence type="ECO:0000313" key="2">
    <source>
        <dbReference type="Proteomes" id="UP000259683"/>
    </source>
</evidence>
<sequence>MSSANTTAQARERHLQIQLFESINDKLDKVDVRFDKVEDRFDKLSDSITDVSTRLTRIEASDVASRVQKLEDTIHQTDTRITKLETILLPVTGLGSALAGALVTWAFNLLPHT</sequence>
<evidence type="ECO:0000313" key="1">
    <source>
        <dbReference type="EMBL" id="AXQ69733.1"/>
    </source>
</evidence>
<reference evidence="1" key="2">
    <citation type="submission" date="2021-07" db="EMBL/GenBank/DDBJ databases">
        <title>Giant CbK-like Caulobacter bacteriophages have genetically divergent genomes.</title>
        <authorList>
            <person name="Wilson K."/>
            <person name="Ely B."/>
        </authorList>
    </citation>
    <scope>NUCLEOTIDE SEQUENCE</scope>
</reference>
<proteinExistence type="predicted"/>
<reference evidence="1" key="1">
    <citation type="submission" date="2018-07" db="EMBL/GenBank/DDBJ databases">
        <authorList>
            <person name="Wilson K.M."/>
            <person name="Ely B."/>
        </authorList>
    </citation>
    <scope>NUCLEOTIDE SEQUENCE</scope>
</reference>
<dbReference type="Gene3D" id="3.90.20.10">
    <property type="match status" value="1"/>
</dbReference>
<dbReference type="Proteomes" id="UP000259683">
    <property type="component" value="Segment"/>
</dbReference>
<accession>A0A385ED83</accession>
<gene>
    <name evidence="1" type="ORF">CcrSC_gp151</name>
</gene>